<feature type="region of interest" description="Disordered" evidence="1">
    <location>
        <begin position="55"/>
        <end position="86"/>
    </location>
</feature>
<dbReference type="AlphaFoldDB" id="A0A8R7TGU5"/>
<proteinExistence type="predicted"/>
<reference evidence="2" key="2">
    <citation type="submission" date="2018-03" db="EMBL/GenBank/DDBJ databases">
        <title>The Triticum urartu genome reveals the dynamic nature of wheat genome evolution.</title>
        <authorList>
            <person name="Ling H."/>
            <person name="Ma B."/>
            <person name="Shi X."/>
            <person name="Liu H."/>
            <person name="Dong L."/>
            <person name="Sun H."/>
            <person name="Cao Y."/>
            <person name="Gao Q."/>
            <person name="Zheng S."/>
            <person name="Li Y."/>
            <person name="Yu Y."/>
            <person name="Du H."/>
            <person name="Qi M."/>
            <person name="Li Y."/>
            <person name="Yu H."/>
            <person name="Cui Y."/>
            <person name="Wang N."/>
            <person name="Chen C."/>
            <person name="Wu H."/>
            <person name="Zhao Y."/>
            <person name="Zhang J."/>
            <person name="Li Y."/>
            <person name="Zhou W."/>
            <person name="Zhang B."/>
            <person name="Hu W."/>
            <person name="Eijk M."/>
            <person name="Tang J."/>
            <person name="Witsenboer H."/>
            <person name="Zhao S."/>
            <person name="Li Z."/>
            <person name="Zhang A."/>
            <person name="Wang D."/>
            <person name="Liang C."/>
        </authorList>
    </citation>
    <scope>NUCLEOTIDE SEQUENCE [LARGE SCALE GENOMIC DNA]</scope>
    <source>
        <strain evidence="2">cv. G1812</strain>
    </source>
</reference>
<dbReference type="Gramene" id="TuG1812G0200002644.01.T01">
    <property type="protein sequence ID" value="TuG1812G0200002644.01.T01"/>
    <property type="gene ID" value="TuG1812G0200002644.01"/>
</dbReference>
<evidence type="ECO:0000256" key="1">
    <source>
        <dbReference type="SAM" id="MobiDB-lite"/>
    </source>
</evidence>
<sequence>MSSSHGHRLVVSRQVAPHRRWTDPGGPVAGPASLAFFPLTGAPLVTRRRRRNLPDLLLTGHRHASPPPLPSNGYDGAQEPDATVDDDYYYSGGAYHYV</sequence>
<keyword evidence="3" id="KW-1185">Reference proteome</keyword>
<feature type="compositionally biased region" description="Basic residues" evidence="1">
    <location>
        <begin position="1"/>
        <end position="10"/>
    </location>
</feature>
<evidence type="ECO:0000313" key="3">
    <source>
        <dbReference type="Proteomes" id="UP000015106"/>
    </source>
</evidence>
<name>A0A8R7TGU5_TRIUA</name>
<accession>A0A8R7TGU5</accession>
<dbReference type="EnsemblPlants" id="TuG1812G0200002644.01.T01">
    <property type="protein sequence ID" value="TuG1812G0200002644.01.T01"/>
    <property type="gene ID" value="TuG1812G0200002644.01"/>
</dbReference>
<feature type="region of interest" description="Disordered" evidence="1">
    <location>
        <begin position="1"/>
        <end position="25"/>
    </location>
</feature>
<evidence type="ECO:0000313" key="2">
    <source>
        <dbReference type="EnsemblPlants" id="TuG1812G0200002644.01.T01"/>
    </source>
</evidence>
<reference evidence="2" key="3">
    <citation type="submission" date="2022-06" db="UniProtKB">
        <authorList>
            <consortium name="EnsemblPlants"/>
        </authorList>
    </citation>
    <scope>IDENTIFICATION</scope>
</reference>
<protein>
    <submittedName>
        <fullName evidence="2">Uncharacterized protein</fullName>
    </submittedName>
</protein>
<dbReference type="Proteomes" id="UP000015106">
    <property type="component" value="Chromosome 2"/>
</dbReference>
<reference evidence="3" key="1">
    <citation type="journal article" date="2013" name="Nature">
        <title>Draft genome of the wheat A-genome progenitor Triticum urartu.</title>
        <authorList>
            <person name="Ling H.Q."/>
            <person name="Zhao S."/>
            <person name="Liu D."/>
            <person name="Wang J."/>
            <person name="Sun H."/>
            <person name="Zhang C."/>
            <person name="Fan H."/>
            <person name="Li D."/>
            <person name="Dong L."/>
            <person name="Tao Y."/>
            <person name="Gao C."/>
            <person name="Wu H."/>
            <person name="Li Y."/>
            <person name="Cui Y."/>
            <person name="Guo X."/>
            <person name="Zheng S."/>
            <person name="Wang B."/>
            <person name="Yu K."/>
            <person name="Liang Q."/>
            <person name="Yang W."/>
            <person name="Lou X."/>
            <person name="Chen J."/>
            <person name="Feng M."/>
            <person name="Jian J."/>
            <person name="Zhang X."/>
            <person name="Luo G."/>
            <person name="Jiang Y."/>
            <person name="Liu J."/>
            <person name="Wang Z."/>
            <person name="Sha Y."/>
            <person name="Zhang B."/>
            <person name="Wu H."/>
            <person name="Tang D."/>
            <person name="Shen Q."/>
            <person name="Xue P."/>
            <person name="Zou S."/>
            <person name="Wang X."/>
            <person name="Liu X."/>
            <person name="Wang F."/>
            <person name="Yang Y."/>
            <person name="An X."/>
            <person name="Dong Z."/>
            <person name="Zhang K."/>
            <person name="Zhang X."/>
            <person name="Luo M.C."/>
            <person name="Dvorak J."/>
            <person name="Tong Y."/>
            <person name="Wang J."/>
            <person name="Yang H."/>
            <person name="Li Z."/>
            <person name="Wang D."/>
            <person name="Zhang A."/>
            <person name="Wang J."/>
        </authorList>
    </citation>
    <scope>NUCLEOTIDE SEQUENCE</scope>
    <source>
        <strain evidence="3">cv. G1812</strain>
    </source>
</reference>
<organism evidence="2 3">
    <name type="scientific">Triticum urartu</name>
    <name type="common">Red wild einkorn</name>
    <name type="synonym">Crithodium urartu</name>
    <dbReference type="NCBI Taxonomy" id="4572"/>
    <lineage>
        <taxon>Eukaryota</taxon>
        <taxon>Viridiplantae</taxon>
        <taxon>Streptophyta</taxon>
        <taxon>Embryophyta</taxon>
        <taxon>Tracheophyta</taxon>
        <taxon>Spermatophyta</taxon>
        <taxon>Magnoliopsida</taxon>
        <taxon>Liliopsida</taxon>
        <taxon>Poales</taxon>
        <taxon>Poaceae</taxon>
        <taxon>BOP clade</taxon>
        <taxon>Pooideae</taxon>
        <taxon>Triticodae</taxon>
        <taxon>Triticeae</taxon>
        <taxon>Triticinae</taxon>
        <taxon>Triticum</taxon>
    </lineage>
</organism>